<name>A0A0F9EXG3_9ZZZZ</name>
<gene>
    <name evidence="2" type="ORF">LCGC14_2313110</name>
</gene>
<dbReference type="AlphaFoldDB" id="A0A0F9EXG3"/>
<sequence>MKNNSQTIADLVVREGFILMIKDELDRAYVKHGAESWSRHEFYSILLEEVVEDPKLNTKKYLAERTGELGKLKKQELEKLAEKAKVRIEQVENKEDSMIKQKYWVS</sequence>
<dbReference type="EMBL" id="LAZR01032873">
    <property type="protein sequence ID" value="KKL49680.1"/>
    <property type="molecule type" value="Genomic_DNA"/>
</dbReference>
<accession>A0A0F9EXG3</accession>
<comment type="caution">
    <text evidence="2">The sequence shown here is derived from an EMBL/GenBank/DDBJ whole genome shotgun (WGS) entry which is preliminary data.</text>
</comment>
<evidence type="ECO:0000313" key="2">
    <source>
        <dbReference type="EMBL" id="KKL49680.1"/>
    </source>
</evidence>
<feature type="coiled-coil region" evidence="1">
    <location>
        <begin position="74"/>
        <end position="101"/>
    </location>
</feature>
<protein>
    <submittedName>
        <fullName evidence="2">Uncharacterized protein</fullName>
    </submittedName>
</protein>
<proteinExistence type="predicted"/>
<keyword evidence="1" id="KW-0175">Coiled coil</keyword>
<organism evidence="2">
    <name type="scientific">marine sediment metagenome</name>
    <dbReference type="NCBI Taxonomy" id="412755"/>
    <lineage>
        <taxon>unclassified sequences</taxon>
        <taxon>metagenomes</taxon>
        <taxon>ecological metagenomes</taxon>
    </lineage>
</organism>
<evidence type="ECO:0000256" key="1">
    <source>
        <dbReference type="SAM" id="Coils"/>
    </source>
</evidence>
<reference evidence="2" key="1">
    <citation type="journal article" date="2015" name="Nature">
        <title>Complex archaea that bridge the gap between prokaryotes and eukaryotes.</title>
        <authorList>
            <person name="Spang A."/>
            <person name="Saw J.H."/>
            <person name="Jorgensen S.L."/>
            <person name="Zaremba-Niedzwiedzka K."/>
            <person name="Martijn J."/>
            <person name="Lind A.E."/>
            <person name="van Eijk R."/>
            <person name="Schleper C."/>
            <person name="Guy L."/>
            <person name="Ettema T.J."/>
        </authorList>
    </citation>
    <scope>NUCLEOTIDE SEQUENCE</scope>
</reference>